<dbReference type="GO" id="GO:0016747">
    <property type="term" value="F:acyltransferase activity, transferring groups other than amino-acyl groups"/>
    <property type="evidence" value="ECO:0007669"/>
    <property type="project" value="InterPro"/>
</dbReference>
<dbReference type="CDD" id="cd04301">
    <property type="entry name" value="NAT_SF"/>
    <property type="match status" value="1"/>
</dbReference>
<dbReference type="InterPro" id="IPR016181">
    <property type="entry name" value="Acyl_CoA_acyltransferase"/>
</dbReference>
<dbReference type="Pfam" id="PF00583">
    <property type="entry name" value="Acetyltransf_1"/>
    <property type="match status" value="1"/>
</dbReference>
<dbReference type="EMBL" id="CP049889">
    <property type="protein sequence ID" value="QIK52458.1"/>
    <property type="molecule type" value="Genomic_DNA"/>
</dbReference>
<reference evidence="2 3" key="1">
    <citation type="journal article" date="2017" name="Int. J. Syst. Evol. Microbiol.">
        <title>Jeotgalibaca porci sp. nov. and Jeotgalibaca arthritidis sp. nov., isolated from pigs, and emended description of the genus Jeotgalibaca.</title>
        <authorList>
            <person name="Zamora L."/>
            <person name="Perez-Sancho M."/>
            <person name="Dominguez L."/>
            <person name="Fernandez-Garayzabal J.F."/>
            <person name="Vela A.I."/>
        </authorList>
    </citation>
    <scope>NUCLEOTIDE SEQUENCE [LARGE SCALE GENOMIC DNA]</scope>
    <source>
        <strain evidence="2 3">CCUG 69148</strain>
    </source>
</reference>
<organism evidence="2 3">
    <name type="scientific">Jeotgalibaca porci</name>
    <dbReference type="NCBI Taxonomy" id="1868793"/>
    <lineage>
        <taxon>Bacteria</taxon>
        <taxon>Bacillati</taxon>
        <taxon>Bacillota</taxon>
        <taxon>Bacilli</taxon>
        <taxon>Lactobacillales</taxon>
        <taxon>Carnobacteriaceae</taxon>
        <taxon>Jeotgalibaca</taxon>
    </lineage>
</organism>
<dbReference type="RefSeq" id="WP_166063488.1">
    <property type="nucleotide sequence ID" value="NZ_CP049889.1"/>
</dbReference>
<keyword evidence="2" id="KW-0808">Transferase</keyword>
<evidence type="ECO:0000313" key="2">
    <source>
        <dbReference type="EMBL" id="QIK52458.1"/>
    </source>
</evidence>
<proteinExistence type="predicted"/>
<dbReference type="Proteomes" id="UP000501830">
    <property type="component" value="Chromosome"/>
</dbReference>
<evidence type="ECO:0000259" key="1">
    <source>
        <dbReference type="PROSITE" id="PS51186"/>
    </source>
</evidence>
<evidence type="ECO:0000313" key="3">
    <source>
        <dbReference type="Proteomes" id="UP000501830"/>
    </source>
</evidence>
<sequence>MVQLNNLTAENLQETLALQMEGWQAKNLPTIAEEIAMAYVDPENRVPLALTVNDKVIGFMVFSFLQMHDTVAIPYFMIDWQQQNKGYGTKALQEFIQYAENLPGINKIRCVVNTGDLFGRKTLESAGFVRGQTNLEEKENEMVYIIR</sequence>
<gene>
    <name evidence="2" type="ORF">G7058_10610</name>
</gene>
<dbReference type="AlphaFoldDB" id="A0A6G7WJU5"/>
<dbReference type="KEGG" id="jpo:G7058_10610"/>
<dbReference type="PROSITE" id="PS51186">
    <property type="entry name" value="GNAT"/>
    <property type="match status" value="1"/>
</dbReference>
<protein>
    <submittedName>
        <fullName evidence="2">GNAT family N-acetyltransferase</fullName>
    </submittedName>
</protein>
<keyword evidence="3" id="KW-1185">Reference proteome</keyword>
<accession>A0A6G7WJU5</accession>
<dbReference type="Gene3D" id="3.40.630.30">
    <property type="match status" value="1"/>
</dbReference>
<name>A0A6G7WJU5_9LACT</name>
<dbReference type="GeneID" id="94553737"/>
<dbReference type="SUPFAM" id="SSF55729">
    <property type="entry name" value="Acyl-CoA N-acyltransferases (Nat)"/>
    <property type="match status" value="1"/>
</dbReference>
<dbReference type="InterPro" id="IPR000182">
    <property type="entry name" value="GNAT_dom"/>
</dbReference>
<feature type="domain" description="N-acetyltransferase" evidence="1">
    <location>
        <begin position="2"/>
        <end position="147"/>
    </location>
</feature>